<evidence type="ECO:0000259" key="2">
    <source>
        <dbReference type="Pfam" id="PF12323"/>
    </source>
</evidence>
<dbReference type="EMBL" id="WNVC01000039">
    <property type="protein sequence ID" value="MDZ4999640.1"/>
    <property type="molecule type" value="Genomic_DNA"/>
</dbReference>
<gene>
    <name evidence="3" type="ORF">GNF79_11105</name>
</gene>
<feature type="region of interest" description="Disordered" evidence="1">
    <location>
        <begin position="1"/>
        <end position="23"/>
    </location>
</feature>
<comment type="caution">
    <text evidence="3">The sequence shown here is derived from an EMBL/GenBank/DDBJ whole genome shotgun (WGS) entry which is preliminary data.</text>
</comment>
<evidence type="ECO:0000256" key="1">
    <source>
        <dbReference type="SAM" id="MobiDB-lite"/>
    </source>
</evidence>
<dbReference type="AlphaFoldDB" id="A0AAW9IAP1"/>
<dbReference type="RefSeq" id="WP_322458473.1">
    <property type="nucleotide sequence ID" value="NZ_WNVC01000039.1"/>
</dbReference>
<sequence>MKKLKRAYKMEINPTDEQKSKIH</sequence>
<reference evidence="3" key="1">
    <citation type="submission" date="2019-11" db="EMBL/GenBank/DDBJ databases">
        <title>Characterization of Clostridium perfringens isolates from swine manure treated agricultural soils.</title>
        <authorList>
            <person name="Wushke S.T."/>
        </authorList>
    </citation>
    <scope>NUCLEOTIDE SEQUENCE</scope>
    <source>
        <strain evidence="3">X26</strain>
    </source>
</reference>
<dbReference type="InterPro" id="IPR021027">
    <property type="entry name" value="Transposase_put_HTH"/>
</dbReference>
<dbReference type="Pfam" id="PF12323">
    <property type="entry name" value="HTH_OrfB_IS605"/>
    <property type="match status" value="1"/>
</dbReference>
<evidence type="ECO:0000313" key="3">
    <source>
        <dbReference type="EMBL" id="MDZ4999640.1"/>
    </source>
</evidence>
<feature type="domain" description="Transposase putative helix-turn-helix" evidence="2">
    <location>
        <begin position="1"/>
        <end position="22"/>
    </location>
</feature>
<organism evidence="3 4">
    <name type="scientific">Clostridium perfringens</name>
    <dbReference type="NCBI Taxonomy" id="1502"/>
    <lineage>
        <taxon>Bacteria</taxon>
        <taxon>Bacillati</taxon>
        <taxon>Bacillota</taxon>
        <taxon>Clostridia</taxon>
        <taxon>Eubacteriales</taxon>
        <taxon>Clostridiaceae</taxon>
        <taxon>Clostridium</taxon>
    </lineage>
</organism>
<dbReference type="Proteomes" id="UP001291306">
    <property type="component" value="Unassembled WGS sequence"/>
</dbReference>
<protein>
    <submittedName>
        <fullName evidence="3">Helix-turn-helix domain-containing protein</fullName>
    </submittedName>
</protein>
<proteinExistence type="predicted"/>
<feature type="non-terminal residue" evidence="3">
    <location>
        <position position="23"/>
    </location>
</feature>
<evidence type="ECO:0000313" key="4">
    <source>
        <dbReference type="Proteomes" id="UP001291306"/>
    </source>
</evidence>
<name>A0AAW9IAP1_CLOPF</name>
<accession>A0AAW9IAP1</accession>